<feature type="transmembrane region" description="Helical" evidence="1">
    <location>
        <begin position="68"/>
        <end position="91"/>
    </location>
</feature>
<reference evidence="2" key="1">
    <citation type="submission" date="2021-03" db="EMBL/GenBank/DDBJ databases">
        <title>Leucobacter chromiisoli sp. nov., isolated from chromium-containing soil of chemical plant.</title>
        <authorList>
            <person name="Xu Z."/>
        </authorList>
    </citation>
    <scope>NUCLEOTIDE SEQUENCE</scope>
    <source>
        <strain evidence="2">A2</strain>
    </source>
</reference>
<gene>
    <name evidence="2" type="ORF">J4H91_14900</name>
</gene>
<keyword evidence="3" id="KW-1185">Reference proteome</keyword>
<keyword evidence="1" id="KW-1133">Transmembrane helix</keyword>
<name>A0A939S0J5_9MICO</name>
<evidence type="ECO:0000313" key="3">
    <source>
        <dbReference type="Proteomes" id="UP000664398"/>
    </source>
</evidence>
<sequence>MNATNRGVNRAVLFIVGVLLIGVGGATVMAMLWPVAGDLWKSWSSTGVDWMVSADQASRISEATTVSWFTLAILALLALMVVIAVIVIARLGGGRSIVVIREEAGTGALGSVTIRHGFAADAITRSLESREEILSSNVNARRLWGADVLHVSVTPRQNVSPAEVAETVTGLVDRLATLLGREISTIVTIHSGIRSRLAADQSRVN</sequence>
<evidence type="ECO:0008006" key="4">
    <source>
        <dbReference type="Google" id="ProtNLM"/>
    </source>
</evidence>
<organism evidence="2 3">
    <name type="scientific">Leucobacter ruminantium</name>
    <dbReference type="NCBI Taxonomy" id="1289170"/>
    <lineage>
        <taxon>Bacteria</taxon>
        <taxon>Bacillati</taxon>
        <taxon>Actinomycetota</taxon>
        <taxon>Actinomycetes</taxon>
        <taxon>Micrococcales</taxon>
        <taxon>Microbacteriaceae</taxon>
        <taxon>Leucobacter</taxon>
    </lineage>
</organism>
<accession>A0A939S0J5</accession>
<proteinExistence type="predicted"/>
<feature type="transmembrane region" description="Helical" evidence="1">
    <location>
        <begin position="12"/>
        <end position="36"/>
    </location>
</feature>
<dbReference type="RefSeq" id="WP_208047042.1">
    <property type="nucleotide sequence ID" value="NZ_JAGDYL010000044.1"/>
</dbReference>
<evidence type="ECO:0000256" key="1">
    <source>
        <dbReference type="SAM" id="Phobius"/>
    </source>
</evidence>
<protein>
    <recommendedName>
        <fullName evidence="4">Alkaline shock response membrane anchor protein AmaP</fullName>
    </recommendedName>
</protein>
<comment type="caution">
    <text evidence="2">The sequence shown here is derived from an EMBL/GenBank/DDBJ whole genome shotgun (WGS) entry which is preliminary data.</text>
</comment>
<evidence type="ECO:0000313" key="2">
    <source>
        <dbReference type="EMBL" id="MBO1806589.1"/>
    </source>
</evidence>
<keyword evidence="1" id="KW-0812">Transmembrane</keyword>
<dbReference type="AlphaFoldDB" id="A0A939S0J5"/>
<keyword evidence="1" id="KW-0472">Membrane</keyword>
<dbReference type="EMBL" id="JAGDYL010000044">
    <property type="protein sequence ID" value="MBO1806589.1"/>
    <property type="molecule type" value="Genomic_DNA"/>
</dbReference>
<dbReference type="Proteomes" id="UP000664398">
    <property type="component" value="Unassembled WGS sequence"/>
</dbReference>